<dbReference type="OrthoDB" id="185373at2759"/>
<feature type="repeat" description="PPR" evidence="2">
    <location>
        <begin position="244"/>
        <end position="278"/>
    </location>
</feature>
<dbReference type="InterPro" id="IPR002885">
    <property type="entry name" value="PPR_rpt"/>
</dbReference>
<dbReference type="Pfam" id="PF01535">
    <property type="entry name" value="PPR"/>
    <property type="match status" value="3"/>
</dbReference>
<dbReference type="PANTHER" id="PTHR47926:SF375">
    <property type="entry name" value="PENTATRICOPEPTIDE REPEAT-CONTAINING PROTEIN"/>
    <property type="match status" value="1"/>
</dbReference>
<organism evidence="3 4">
    <name type="scientific">Dioscorea zingiberensis</name>
    <dbReference type="NCBI Taxonomy" id="325984"/>
    <lineage>
        <taxon>Eukaryota</taxon>
        <taxon>Viridiplantae</taxon>
        <taxon>Streptophyta</taxon>
        <taxon>Embryophyta</taxon>
        <taxon>Tracheophyta</taxon>
        <taxon>Spermatophyta</taxon>
        <taxon>Magnoliopsida</taxon>
        <taxon>Liliopsida</taxon>
        <taxon>Dioscoreales</taxon>
        <taxon>Dioscoreaceae</taxon>
        <taxon>Dioscorea</taxon>
    </lineage>
</organism>
<comment type="caution">
    <text evidence="3">The sequence shown here is derived from an EMBL/GenBank/DDBJ whole genome shotgun (WGS) entry which is preliminary data.</text>
</comment>
<dbReference type="AlphaFoldDB" id="A0A9D5CFA5"/>
<keyword evidence="1" id="KW-0677">Repeat</keyword>
<gene>
    <name evidence="3" type="ORF">J5N97_020175</name>
</gene>
<sequence>MQSRSLNAIVAPHKLHQILKHIPQSWRRPLALASEDQPLLHSLLNTIKVLSSNGHLAQAFTTFSFLLHRHSPPTSLLHHPISSLLACSTTLRALSQGLQLHARTITLGLAGNPFLVSRLTSFYAALGLLGDALLIVILSNTKRAFAWNVLISAYCRRRLWREATIAYAEMVQSGVEVDKYTYSSVLAACGEILDLNVGRLVHKGIVTCGLELDLFVHNALVAMYAKCGELVSAHHVFDRMPERDVVSWNSMIYGNASRGMWAEAFELVERMCIENVEVNSVTWNAILGGNLQMGNYVEVLKLISQMRRGVVVIDFVTLVIGLNVCSRIGALQLGREIHAMLVRMGYDVFEIVRNALITMYSRCHDTLHAYVLFKMAVDRSLVCWNAMVAGFALSDQVKEACLVFQDLIACGMQPNYVTMVIMLSLHAHVADLQHGRELHCYIMKHGFEGEGRHLLSNSLLDMYSKSGRISDACNVFDMMEYHDEVSYTCLIAGFGMQGDGVISLKLFSRMIECGIQPDHITMVAVLSACGHSGLVTQGQMIFNKMVGLYGIVPRAEHYSCMVDLFARVGLLRKAEEIMIRMPFPPNTAMLARLVGACQAHGNIEIGKRAADKLLEMKPQNPRHYILIANMYAFANCQVELDHVRTLMREMGIWKAPS</sequence>
<protein>
    <recommendedName>
        <fullName evidence="5">Pentatricopeptide repeat-containing protein</fullName>
    </recommendedName>
</protein>
<dbReference type="InterPro" id="IPR011990">
    <property type="entry name" value="TPR-like_helical_dom_sf"/>
</dbReference>
<evidence type="ECO:0000313" key="4">
    <source>
        <dbReference type="Proteomes" id="UP001085076"/>
    </source>
</evidence>
<dbReference type="NCBIfam" id="TIGR00756">
    <property type="entry name" value="PPR"/>
    <property type="match status" value="6"/>
</dbReference>
<evidence type="ECO:0000256" key="2">
    <source>
        <dbReference type="PROSITE-ProRule" id="PRU00708"/>
    </source>
</evidence>
<dbReference type="InterPro" id="IPR046960">
    <property type="entry name" value="PPR_At4g14850-like_plant"/>
</dbReference>
<feature type="repeat" description="PPR" evidence="2">
    <location>
        <begin position="143"/>
        <end position="177"/>
    </location>
</feature>
<dbReference type="PANTHER" id="PTHR47926">
    <property type="entry name" value="PENTATRICOPEPTIDE REPEAT-CONTAINING PROTEIN"/>
    <property type="match status" value="1"/>
</dbReference>
<dbReference type="FunFam" id="1.25.40.10:FF:001093">
    <property type="entry name" value="Pentatricopeptide repeat-containing protein At2g34400"/>
    <property type="match status" value="1"/>
</dbReference>
<name>A0A9D5CFA5_9LILI</name>
<reference evidence="3" key="2">
    <citation type="journal article" date="2022" name="Hortic Res">
        <title>The genome of Dioscorea zingiberensis sheds light on the biosynthesis, origin and evolution of the medicinally important diosgenin saponins.</title>
        <authorList>
            <person name="Li Y."/>
            <person name="Tan C."/>
            <person name="Li Z."/>
            <person name="Guo J."/>
            <person name="Li S."/>
            <person name="Chen X."/>
            <person name="Wang C."/>
            <person name="Dai X."/>
            <person name="Yang H."/>
            <person name="Song W."/>
            <person name="Hou L."/>
            <person name="Xu J."/>
            <person name="Tong Z."/>
            <person name="Xu A."/>
            <person name="Yuan X."/>
            <person name="Wang W."/>
            <person name="Yang Q."/>
            <person name="Chen L."/>
            <person name="Sun Z."/>
            <person name="Wang K."/>
            <person name="Pan B."/>
            <person name="Chen J."/>
            <person name="Bao Y."/>
            <person name="Liu F."/>
            <person name="Qi X."/>
            <person name="Gang D.R."/>
            <person name="Wen J."/>
            <person name="Li J."/>
        </authorList>
    </citation>
    <scope>NUCLEOTIDE SEQUENCE</scope>
    <source>
        <strain evidence="3">Dzin_1.0</strain>
    </source>
</reference>
<evidence type="ECO:0008006" key="5">
    <source>
        <dbReference type="Google" id="ProtNLM"/>
    </source>
</evidence>
<dbReference type="Gene3D" id="1.25.40.10">
    <property type="entry name" value="Tetratricopeptide repeat domain"/>
    <property type="match status" value="4"/>
</dbReference>
<feature type="repeat" description="PPR" evidence="2">
    <location>
        <begin position="483"/>
        <end position="517"/>
    </location>
</feature>
<dbReference type="InterPro" id="IPR046848">
    <property type="entry name" value="E_motif"/>
</dbReference>
<dbReference type="Pfam" id="PF13041">
    <property type="entry name" value="PPR_2"/>
    <property type="match status" value="3"/>
</dbReference>
<reference evidence="3" key="1">
    <citation type="submission" date="2021-03" db="EMBL/GenBank/DDBJ databases">
        <authorList>
            <person name="Li Z."/>
            <person name="Yang C."/>
        </authorList>
    </citation>
    <scope>NUCLEOTIDE SEQUENCE</scope>
    <source>
        <strain evidence="3">Dzin_1.0</strain>
        <tissue evidence="3">Leaf</tissue>
    </source>
</reference>
<dbReference type="PROSITE" id="PS51375">
    <property type="entry name" value="PPR"/>
    <property type="match status" value="5"/>
</dbReference>
<dbReference type="GO" id="GO:0003723">
    <property type="term" value="F:RNA binding"/>
    <property type="evidence" value="ECO:0007669"/>
    <property type="project" value="InterPro"/>
</dbReference>
<dbReference type="Proteomes" id="UP001085076">
    <property type="component" value="Miscellaneous, Linkage group lg05"/>
</dbReference>
<evidence type="ECO:0000313" key="3">
    <source>
        <dbReference type="EMBL" id="KAJ0972216.1"/>
    </source>
</evidence>
<evidence type="ECO:0000256" key="1">
    <source>
        <dbReference type="ARBA" id="ARBA00022737"/>
    </source>
</evidence>
<proteinExistence type="predicted"/>
<dbReference type="Pfam" id="PF20431">
    <property type="entry name" value="E_motif"/>
    <property type="match status" value="1"/>
</dbReference>
<dbReference type="EMBL" id="JAGGNH010000005">
    <property type="protein sequence ID" value="KAJ0972216.1"/>
    <property type="molecule type" value="Genomic_DNA"/>
</dbReference>
<dbReference type="FunFam" id="1.25.40.10:FF:000344">
    <property type="entry name" value="Pentatricopeptide repeat-containing protein"/>
    <property type="match status" value="1"/>
</dbReference>
<dbReference type="GO" id="GO:0009451">
    <property type="term" value="P:RNA modification"/>
    <property type="evidence" value="ECO:0007669"/>
    <property type="project" value="InterPro"/>
</dbReference>
<feature type="repeat" description="PPR" evidence="2">
    <location>
        <begin position="213"/>
        <end position="243"/>
    </location>
</feature>
<feature type="repeat" description="PPR" evidence="2">
    <location>
        <begin position="380"/>
        <end position="414"/>
    </location>
</feature>
<accession>A0A9D5CFA5</accession>
<keyword evidence="4" id="KW-1185">Reference proteome</keyword>